<reference evidence="2 3" key="1">
    <citation type="submission" date="2018-05" db="EMBL/GenBank/DDBJ databases">
        <title>Genomic Encyclopedia of Type Strains, Phase IV (KMG-IV): sequencing the most valuable type-strain genomes for metagenomic binning, comparative biology and taxonomic classification.</title>
        <authorList>
            <person name="Goeker M."/>
        </authorList>
    </citation>
    <scope>NUCLEOTIDE SEQUENCE [LARGE SCALE GENOMIC DNA]</scope>
    <source>
        <strain evidence="2 3">DSM 25134</strain>
    </source>
</reference>
<dbReference type="InterPro" id="IPR029058">
    <property type="entry name" value="AB_hydrolase_fold"/>
</dbReference>
<dbReference type="EMBL" id="QJKC01000003">
    <property type="protein sequence ID" value="PXX49961.1"/>
    <property type="molecule type" value="Genomic_DNA"/>
</dbReference>
<dbReference type="AlphaFoldDB" id="A0A318JX86"/>
<gene>
    <name evidence="2" type="ORF">DFR38_103141</name>
</gene>
<feature type="chain" id="PRO_5016266676" description="Alpha/beta hydrolase" evidence="1">
    <location>
        <begin position="19"/>
        <end position="256"/>
    </location>
</feature>
<evidence type="ECO:0000256" key="1">
    <source>
        <dbReference type="SAM" id="SignalP"/>
    </source>
</evidence>
<evidence type="ECO:0000313" key="3">
    <source>
        <dbReference type="Proteomes" id="UP000248395"/>
    </source>
</evidence>
<dbReference type="RefSeq" id="WP_110313047.1">
    <property type="nucleotide sequence ID" value="NZ_QJKC01000003.1"/>
</dbReference>
<dbReference type="OrthoDB" id="9146575at2"/>
<dbReference type="Proteomes" id="UP000248395">
    <property type="component" value="Unassembled WGS sequence"/>
</dbReference>
<evidence type="ECO:0008006" key="4">
    <source>
        <dbReference type="Google" id="ProtNLM"/>
    </source>
</evidence>
<feature type="signal peptide" evidence="1">
    <location>
        <begin position="1"/>
        <end position="18"/>
    </location>
</feature>
<evidence type="ECO:0000313" key="2">
    <source>
        <dbReference type="EMBL" id="PXX49961.1"/>
    </source>
</evidence>
<sequence>MKSVLICLLALCCGRALADEQMLTLSTRPGVTQRLLLLEPPGQPLASLILFTGGEGTLKLSDGGQLRAGAGNFLVRTRQRWAGQGFQVAVVDAPSDHPDNISRNDFRSSAEHAADMAVVIDELRRRADVPVWLVGTSRGTTSAAAIGIRLQTRVAGLVLTSTINHDRGNVAAMDLSQLTLPVLLVQHRHDQCKESLPANVQPVLDGLLKARPRALLEFDGGQDRGDPCQAWAAHGYNGIEDEVISQVAAWIKQHQP</sequence>
<keyword evidence="3" id="KW-1185">Reference proteome</keyword>
<dbReference type="Gene3D" id="3.40.50.1820">
    <property type="entry name" value="alpha/beta hydrolase"/>
    <property type="match status" value="1"/>
</dbReference>
<protein>
    <recommendedName>
        <fullName evidence="4">Alpha/beta hydrolase</fullName>
    </recommendedName>
</protein>
<organism evidence="2 3">
    <name type="scientific">Aquitalea magnusonii</name>
    <dbReference type="NCBI Taxonomy" id="332411"/>
    <lineage>
        <taxon>Bacteria</taxon>
        <taxon>Pseudomonadati</taxon>
        <taxon>Pseudomonadota</taxon>
        <taxon>Betaproteobacteria</taxon>
        <taxon>Neisseriales</taxon>
        <taxon>Chromobacteriaceae</taxon>
        <taxon>Aquitalea</taxon>
    </lineage>
</organism>
<keyword evidence="1" id="KW-0732">Signal</keyword>
<comment type="caution">
    <text evidence="2">The sequence shown here is derived from an EMBL/GenBank/DDBJ whole genome shotgun (WGS) entry which is preliminary data.</text>
</comment>
<name>A0A318JX86_9NEIS</name>
<proteinExistence type="predicted"/>
<accession>A0A318JX86</accession>
<dbReference type="SUPFAM" id="SSF53474">
    <property type="entry name" value="alpha/beta-Hydrolases"/>
    <property type="match status" value="1"/>
</dbReference>